<accession>T1ADZ7</accession>
<gene>
    <name evidence="2" type="ORF">B1B_15484</name>
</gene>
<comment type="caution">
    <text evidence="2">The sequence shown here is derived from an EMBL/GenBank/DDBJ whole genome shotgun (WGS) entry which is preliminary data.</text>
</comment>
<reference evidence="2" key="2">
    <citation type="journal article" date="2014" name="ISME J.">
        <title>Microbial stratification in low pH oxic and suboxic macroscopic growths along an acid mine drainage.</title>
        <authorList>
            <person name="Mendez-Garcia C."/>
            <person name="Mesa V."/>
            <person name="Sprenger R.R."/>
            <person name="Richter M."/>
            <person name="Diez M.S."/>
            <person name="Solano J."/>
            <person name="Bargiela R."/>
            <person name="Golyshina O.V."/>
            <person name="Manteca A."/>
            <person name="Ramos J.L."/>
            <person name="Gallego J.R."/>
            <person name="Llorente I."/>
            <person name="Martins Dos Santos V.A."/>
            <person name="Jensen O.N."/>
            <person name="Pelaez A.I."/>
            <person name="Sanchez J."/>
            <person name="Ferrer M."/>
        </authorList>
    </citation>
    <scope>NUCLEOTIDE SEQUENCE</scope>
</reference>
<keyword evidence="2" id="KW-0808">Transferase</keyword>
<dbReference type="SUPFAM" id="SSF53067">
    <property type="entry name" value="Actin-like ATPase domain"/>
    <property type="match status" value="1"/>
</dbReference>
<dbReference type="EMBL" id="AUZY01010300">
    <property type="protein sequence ID" value="EQD39204.1"/>
    <property type="molecule type" value="Genomic_DNA"/>
</dbReference>
<dbReference type="InterPro" id="IPR000600">
    <property type="entry name" value="ROK"/>
</dbReference>
<dbReference type="InterPro" id="IPR043129">
    <property type="entry name" value="ATPase_NBD"/>
</dbReference>
<dbReference type="GO" id="GO:0016301">
    <property type="term" value="F:kinase activity"/>
    <property type="evidence" value="ECO:0007669"/>
    <property type="project" value="UniProtKB-KW"/>
</dbReference>
<keyword evidence="2" id="KW-0418">Kinase</keyword>
<feature type="compositionally biased region" description="Basic residues" evidence="1">
    <location>
        <begin position="233"/>
        <end position="250"/>
    </location>
</feature>
<reference evidence="2" key="1">
    <citation type="submission" date="2013-08" db="EMBL/GenBank/DDBJ databases">
        <authorList>
            <person name="Mendez C."/>
            <person name="Richter M."/>
            <person name="Ferrer M."/>
            <person name="Sanchez J."/>
        </authorList>
    </citation>
    <scope>NUCLEOTIDE SEQUENCE</scope>
</reference>
<feature type="region of interest" description="Disordered" evidence="1">
    <location>
        <begin position="229"/>
        <end position="250"/>
    </location>
</feature>
<dbReference type="Pfam" id="PF00480">
    <property type="entry name" value="ROK"/>
    <property type="match status" value="1"/>
</dbReference>
<protein>
    <submittedName>
        <fullName evidence="2">Polyphosphate glucokinase</fullName>
    </submittedName>
</protein>
<evidence type="ECO:0000256" key="1">
    <source>
        <dbReference type="SAM" id="MobiDB-lite"/>
    </source>
</evidence>
<evidence type="ECO:0000313" key="2">
    <source>
        <dbReference type="EMBL" id="EQD39204.1"/>
    </source>
</evidence>
<sequence length="250" mass="27960">MRTGLQILVLDVGGSHVRAAFSGRALRIRIVSGPKMTPGRMVRQLQARLRGHEYDVVAIGYPGVVTKGRIMQDPHNLGPGWVGFDFTRAFRHPVHVVNDAAMQALGSYRKGRMLFLGLGTGLGSAMVIEGKLQPMELAHLPYKKERTFEEYVGEAALERYGRKKWSKEVRKVVGVLAAALEPDEVVLGGGNARLIHKLPPRTRAGSNEHAIVGGFRLWQDPTEWVDLTERRTGSKRARSRSRTTRRRPRR</sequence>
<name>T1ADZ7_9ZZZZ</name>
<proteinExistence type="predicted"/>
<dbReference type="Gene3D" id="3.30.420.40">
    <property type="match status" value="2"/>
</dbReference>
<dbReference type="AlphaFoldDB" id="T1ADZ7"/>
<organism evidence="2">
    <name type="scientific">mine drainage metagenome</name>
    <dbReference type="NCBI Taxonomy" id="410659"/>
    <lineage>
        <taxon>unclassified sequences</taxon>
        <taxon>metagenomes</taxon>
        <taxon>ecological metagenomes</taxon>
    </lineage>
</organism>